<protein>
    <recommendedName>
        <fullName evidence="3">AMP-activated protein kinase glycogen-binding domain-containing protein</fullName>
    </recommendedName>
</protein>
<keyword evidence="5" id="KW-1185">Reference proteome</keyword>
<dbReference type="EMBL" id="JADCUA010000001">
    <property type="protein sequence ID" value="KAH9843682.1"/>
    <property type="molecule type" value="Genomic_DNA"/>
</dbReference>
<evidence type="ECO:0000313" key="5">
    <source>
        <dbReference type="Proteomes" id="UP000814176"/>
    </source>
</evidence>
<dbReference type="CDD" id="cd02859">
    <property type="entry name" value="E_set_AMPKbeta_like_N"/>
    <property type="match status" value="1"/>
</dbReference>
<evidence type="ECO:0000256" key="1">
    <source>
        <dbReference type="ARBA" id="ARBA00038216"/>
    </source>
</evidence>
<name>A0ABQ8KYU8_9APHY</name>
<dbReference type="InterPro" id="IPR032640">
    <property type="entry name" value="AMPK1_CBM"/>
</dbReference>
<evidence type="ECO:0000313" key="4">
    <source>
        <dbReference type="EMBL" id="KAH9843682.1"/>
    </source>
</evidence>
<comment type="caution">
    <text evidence="4">The sequence shown here is derived from an EMBL/GenBank/DDBJ whole genome shotgun (WGS) entry which is preliminary data.</text>
</comment>
<dbReference type="Proteomes" id="UP000814176">
    <property type="component" value="Unassembled WGS sequence"/>
</dbReference>
<evidence type="ECO:0000256" key="2">
    <source>
        <dbReference type="SAM" id="MobiDB-lite"/>
    </source>
</evidence>
<dbReference type="RefSeq" id="XP_047784492.1">
    <property type="nucleotide sequence ID" value="XM_047929229.1"/>
</dbReference>
<dbReference type="PANTHER" id="PTHR10343:SF81">
    <property type="entry name" value="CRUCIFORM DNA-RECOGNIZING PROTEIN 1-RELATED"/>
    <property type="match status" value="1"/>
</dbReference>
<organism evidence="4 5">
    <name type="scientific">Rhodofomes roseus</name>
    <dbReference type="NCBI Taxonomy" id="34475"/>
    <lineage>
        <taxon>Eukaryota</taxon>
        <taxon>Fungi</taxon>
        <taxon>Dikarya</taxon>
        <taxon>Basidiomycota</taxon>
        <taxon>Agaricomycotina</taxon>
        <taxon>Agaricomycetes</taxon>
        <taxon>Polyporales</taxon>
        <taxon>Rhodofomes</taxon>
    </lineage>
</organism>
<feature type="region of interest" description="Disordered" evidence="2">
    <location>
        <begin position="127"/>
        <end position="184"/>
    </location>
</feature>
<dbReference type="GeneID" id="72009961"/>
<gene>
    <name evidence="4" type="ORF">C8Q71DRAFT_9766</name>
</gene>
<dbReference type="SUPFAM" id="SSF81296">
    <property type="entry name" value="E set domains"/>
    <property type="match status" value="1"/>
</dbReference>
<evidence type="ECO:0000259" key="3">
    <source>
        <dbReference type="Pfam" id="PF16561"/>
    </source>
</evidence>
<comment type="similarity">
    <text evidence="1">Belongs to the CRP1/MDG1 family.</text>
</comment>
<dbReference type="Gene3D" id="2.60.40.10">
    <property type="entry name" value="Immunoglobulins"/>
    <property type="match status" value="1"/>
</dbReference>
<dbReference type="InterPro" id="IPR050827">
    <property type="entry name" value="CRP1_MDG1_kinase"/>
</dbReference>
<feature type="compositionally biased region" description="Low complexity" evidence="2">
    <location>
        <begin position="165"/>
        <end position="184"/>
    </location>
</feature>
<sequence>MTELHEITFRWPYTDAHNVIVTGSFDGWSSSTHLSKTPAGFEGTARVPWGTKVVYKYIVDGRWTTADGQPTEVDPIGNLNNVYSAPPAPEPKAEEAASAGVVDTVKNAVAGLSQTAAAMVEAMAPSVESPSPAADSTPAVKPTSLSSPPADPQPAPSQVEPTPTSEPVAPGVVSPPSEPAAPELAPEAPVHILPLEPAPPASTIVEGTSVDPVPATNGVNGTSKAYGGIDGENAPSTHEVAGESLVGEAKREQAMEGEPAVVVPESAEKPATNGTPALEEAKPAVNGSSEEAKPTTNGTSEAKRAPNGTPAPASPSPPTTPKEKSSRMRFPSLSARHSRRSSSSAHASLTDLGDSPTSSPVSSPSKEKLETHASRAGAGETVRRKRTSIFGKLKGIFDSPGHANGHGKPATNGA</sequence>
<feature type="compositionally biased region" description="Polar residues" evidence="2">
    <location>
        <begin position="286"/>
        <end position="300"/>
    </location>
</feature>
<dbReference type="PANTHER" id="PTHR10343">
    <property type="entry name" value="5'-AMP-ACTIVATED PROTEIN KINASE , BETA SUBUNIT"/>
    <property type="match status" value="1"/>
</dbReference>
<feature type="domain" description="AMP-activated protein kinase glycogen-binding" evidence="3">
    <location>
        <begin position="7"/>
        <end position="84"/>
    </location>
</feature>
<dbReference type="InterPro" id="IPR014756">
    <property type="entry name" value="Ig_E-set"/>
</dbReference>
<reference evidence="4 5" key="1">
    <citation type="journal article" date="2021" name="Environ. Microbiol.">
        <title>Gene family expansions and transcriptome signatures uncover fungal adaptations to wood decay.</title>
        <authorList>
            <person name="Hage H."/>
            <person name="Miyauchi S."/>
            <person name="Viragh M."/>
            <person name="Drula E."/>
            <person name="Min B."/>
            <person name="Chaduli D."/>
            <person name="Navarro D."/>
            <person name="Favel A."/>
            <person name="Norest M."/>
            <person name="Lesage-Meessen L."/>
            <person name="Balint B."/>
            <person name="Merenyi Z."/>
            <person name="de Eugenio L."/>
            <person name="Morin E."/>
            <person name="Martinez A.T."/>
            <person name="Baldrian P."/>
            <person name="Stursova M."/>
            <person name="Martinez M.J."/>
            <person name="Novotny C."/>
            <person name="Magnuson J.K."/>
            <person name="Spatafora J.W."/>
            <person name="Maurice S."/>
            <person name="Pangilinan J."/>
            <person name="Andreopoulos W."/>
            <person name="LaButti K."/>
            <person name="Hundley H."/>
            <person name="Na H."/>
            <person name="Kuo A."/>
            <person name="Barry K."/>
            <person name="Lipzen A."/>
            <person name="Henrissat B."/>
            <person name="Riley R."/>
            <person name="Ahrendt S."/>
            <person name="Nagy L.G."/>
            <person name="Grigoriev I.V."/>
            <person name="Martin F."/>
            <person name="Rosso M.N."/>
        </authorList>
    </citation>
    <scope>NUCLEOTIDE SEQUENCE [LARGE SCALE GENOMIC DNA]</scope>
    <source>
        <strain evidence="4 5">CIRM-BRFM 1785</strain>
    </source>
</reference>
<dbReference type="Pfam" id="PF16561">
    <property type="entry name" value="AMPK1_CBM"/>
    <property type="match status" value="1"/>
</dbReference>
<feature type="compositionally biased region" description="Low complexity" evidence="2">
    <location>
        <begin position="341"/>
        <end position="364"/>
    </location>
</feature>
<feature type="region of interest" description="Disordered" evidence="2">
    <location>
        <begin position="197"/>
        <end position="414"/>
    </location>
</feature>
<proteinExistence type="inferred from homology"/>
<dbReference type="InterPro" id="IPR013783">
    <property type="entry name" value="Ig-like_fold"/>
</dbReference>
<accession>A0ABQ8KYU8</accession>